<dbReference type="Proteomes" id="UP000276133">
    <property type="component" value="Unassembled WGS sequence"/>
</dbReference>
<evidence type="ECO:0000313" key="3">
    <source>
        <dbReference type="Proteomes" id="UP000276133"/>
    </source>
</evidence>
<evidence type="ECO:0000256" key="1">
    <source>
        <dbReference type="SAM" id="MobiDB-lite"/>
    </source>
</evidence>
<sequence length="80" mass="8793">MSAISAVFAGQVGRVDRMGRPCRSDGSAGSEPQTGLDGRPHCPLFGRGFFKRYTFFNRFVNIKSSKYGLILAKKAGKYKT</sequence>
<feature type="region of interest" description="Disordered" evidence="1">
    <location>
        <begin position="18"/>
        <end position="39"/>
    </location>
</feature>
<dbReference type="AlphaFoldDB" id="A0A3M7PFI5"/>
<organism evidence="2 3">
    <name type="scientific">Brachionus plicatilis</name>
    <name type="common">Marine rotifer</name>
    <name type="synonym">Brachionus muelleri</name>
    <dbReference type="NCBI Taxonomy" id="10195"/>
    <lineage>
        <taxon>Eukaryota</taxon>
        <taxon>Metazoa</taxon>
        <taxon>Spiralia</taxon>
        <taxon>Gnathifera</taxon>
        <taxon>Rotifera</taxon>
        <taxon>Eurotatoria</taxon>
        <taxon>Monogononta</taxon>
        <taxon>Pseudotrocha</taxon>
        <taxon>Ploima</taxon>
        <taxon>Brachionidae</taxon>
        <taxon>Brachionus</taxon>
    </lineage>
</organism>
<accession>A0A3M7PFI5</accession>
<protein>
    <submittedName>
        <fullName evidence="2">Uncharacterized protein</fullName>
    </submittedName>
</protein>
<comment type="caution">
    <text evidence="2">The sequence shown here is derived from an EMBL/GenBank/DDBJ whole genome shotgun (WGS) entry which is preliminary data.</text>
</comment>
<evidence type="ECO:0000313" key="2">
    <source>
        <dbReference type="EMBL" id="RMZ97477.1"/>
    </source>
</evidence>
<keyword evidence="3" id="KW-1185">Reference proteome</keyword>
<name>A0A3M7PFI5_BRAPC</name>
<gene>
    <name evidence="2" type="ORF">BpHYR1_016625</name>
</gene>
<dbReference type="EMBL" id="REGN01011392">
    <property type="protein sequence ID" value="RMZ97477.1"/>
    <property type="molecule type" value="Genomic_DNA"/>
</dbReference>
<proteinExistence type="predicted"/>
<reference evidence="2 3" key="1">
    <citation type="journal article" date="2018" name="Sci. Rep.">
        <title>Genomic signatures of local adaptation to the degree of environmental predictability in rotifers.</title>
        <authorList>
            <person name="Franch-Gras L."/>
            <person name="Hahn C."/>
            <person name="Garcia-Roger E.M."/>
            <person name="Carmona M.J."/>
            <person name="Serra M."/>
            <person name="Gomez A."/>
        </authorList>
    </citation>
    <scope>NUCLEOTIDE SEQUENCE [LARGE SCALE GENOMIC DNA]</scope>
    <source>
        <strain evidence="2">HYR1</strain>
    </source>
</reference>